<dbReference type="InterPro" id="IPR000571">
    <property type="entry name" value="Znf_CCCH"/>
</dbReference>
<feature type="compositionally biased region" description="Basic residues" evidence="2">
    <location>
        <begin position="557"/>
        <end position="586"/>
    </location>
</feature>
<feature type="region of interest" description="Disordered" evidence="2">
    <location>
        <begin position="1146"/>
        <end position="1187"/>
    </location>
</feature>
<evidence type="ECO:0000256" key="2">
    <source>
        <dbReference type="SAM" id="MobiDB-lite"/>
    </source>
</evidence>
<feature type="domain" description="C3H1-type" evidence="3">
    <location>
        <begin position="616"/>
        <end position="643"/>
    </location>
</feature>
<feature type="region of interest" description="Disordered" evidence="2">
    <location>
        <begin position="542"/>
        <end position="619"/>
    </location>
</feature>
<dbReference type="AlphaFoldDB" id="A0A6V7Q4S9"/>
<organism evidence="4">
    <name type="scientific">Ananas comosus var. bracteatus</name>
    <name type="common">red pineapple</name>
    <dbReference type="NCBI Taxonomy" id="296719"/>
    <lineage>
        <taxon>Eukaryota</taxon>
        <taxon>Viridiplantae</taxon>
        <taxon>Streptophyta</taxon>
        <taxon>Embryophyta</taxon>
        <taxon>Tracheophyta</taxon>
        <taxon>Spermatophyta</taxon>
        <taxon>Magnoliopsida</taxon>
        <taxon>Liliopsida</taxon>
        <taxon>Poales</taxon>
        <taxon>Bromeliaceae</taxon>
        <taxon>Bromelioideae</taxon>
        <taxon>Ananas</taxon>
    </lineage>
</organism>
<feature type="zinc finger region" description="C3H1-type" evidence="1">
    <location>
        <begin position="616"/>
        <end position="643"/>
    </location>
</feature>
<feature type="compositionally biased region" description="Pro residues" evidence="2">
    <location>
        <begin position="160"/>
        <end position="171"/>
    </location>
</feature>
<feature type="region of interest" description="Disordered" evidence="2">
    <location>
        <begin position="767"/>
        <end position="789"/>
    </location>
</feature>
<feature type="compositionally biased region" description="Basic and acidic residues" evidence="2">
    <location>
        <begin position="606"/>
        <end position="619"/>
    </location>
</feature>
<feature type="compositionally biased region" description="Polar residues" evidence="2">
    <location>
        <begin position="767"/>
        <end position="785"/>
    </location>
</feature>
<dbReference type="GO" id="GO:0008270">
    <property type="term" value="F:zinc ion binding"/>
    <property type="evidence" value="ECO:0007669"/>
    <property type="project" value="UniProtKB-KW"/>
</dbReference>
<feature type="compositionally biased region" description="Basic and acidic residues" evidence="2">
    <location>
        <begin position="700"/>
        <end position="710"/>
    </location>
</feature>
<protein>
    <recommendedName>
        <fullName evidence="3">C3H1-type domain-containing protein</fullName>
    </recommendedName>
</protein>
<reference evidence="4" key="1">
    <citation type="submission" date="2020-07" db="EMBL/GenBank/DDBJ databases">
        <authorList>
            <person name="Lin J."/>
        </authorList>
    </citation>
    <scope>NUCLEOTIDE SEQUENCE</scope>
</reference>
<keyword evidence="1" id="KW-0863">Zinc-finger</keyword>
<accession>A0A6V7Q4S9</accession>
<evidence type="ECO:0000256" key="1">
    <source>
        <dbReference type="PROSITE-ProRule" id="PRU00723"/>
    </source>
</evidence>
<keyword evidence="1" id="KW-0479">Metal-binding</keyword>
<gene>
    <name evidence="4" type="ORF">CB5_LOCUS21157</name>
</gene>
<feature type="region of interest" description="Disordered" evidence="2">
    <location>
        <begin position="290"/>
        <end position="333"/>
    </location>
</feature>
<evidence type="ECO:0000313" key="4">
    <source>
        <dbReference type="EMBL" id="CAD1837946.1"/>
    </source>
</evidence>
<name>A0A6V7Q4S9_ANACO</name>
<dbReference type="PANTHER" id="PTHR36886">
    <property type="entry name" value="PROTEIN FRIGIDA-ESSENTIAL 1"/>
    <property type="match status" value="1"/>
</dbReference>
<feature type="compositionally biased region" description="Polar residues" evidence="2">
    <location>
        <begin position="728"/>
        <end position="741"/>
    </location>
</feature>
<proteinExistence type="predicted"/>
<dbReference type="EMBL" id="LR862132">
    <property type="protein sequence ID" value="CAD1837946.1"/>
    <property type="molecule type" value="Genomic_DNA"/>
</dbReference>
<feature type="compositionally biased region" description="Low complexity" evidence="2">
    <location>
        <begin position="589"/>
        <end position="605"/>
    </location>
</feature>
<sequence length="1271" mass="139890">MISRSSRFPSPLSISKKYSLSSFALFFRFKPTHFSPERATITKTVEETLTLLGFLSPPSHDLKILDTLGNPRNTRKPRILGRVDGNQISASTIVTIVVPLALRISAQSPSRKGFTGERVWIKVVSLRDVRTRKLSSSSSSFRLRLLLHRPHPHPHRLHPLPSPPPSPPPLSSPTTDNRADGGVADDLSSFGRSADNMPDGEKRVATENGETLRDFPLLRLSQLKKRLFGTSRCYASTLQSAAAIGHEYFQWMKRKCCSEPNLSQETKENNLSQETKENCALSRPLIAGTSSDVLSMEREGSPAVSDMDMEEDDDLAYGNNSNKASTEEPLSRTNEKYFVEKSLQAPQSTTEQLIPEGAVSSNISSVATSSLLHDGKDDNDLPFIEDVSPVKATQSPTVSMKDESPFRLIEGYSSDGSGENDRRECAGDITEAMASTFALENVLGPGKDKDLELESTFNVKGTVSGSKIQAVSGKSSTMISETAYDSSCPPKASSPIFNPSQGNNIVEVRRIEGDHRDEKVQLEGAQGPSILQVDEFGRLVREGVSDSESDGAQYGRRGGKRVRRRRSRSPHESRQRRRTHNSRKRLDRSCSSSPRRGRSKSPPSFRRADLHSKRERDQRPECSNFIRGRCFLGTSCRLLHCDSGQQRNKLRNYKDSHQDSVEYSLHETTQVSEALPNVSPKKSMDGNLDQKITISTVKDQAPKDLHRTEESQDLSSVSEKREEGTKDLFNSSHSIPTHSGLSSTQSLQAIAFATVSDSQNVQNLLPASQPVSDQASSALPNQGRSSMGEPPTNYSLIGISAPFSSDRHRLSTITGDFNSESTHPPRHMWPNLPPPPLQPPLQFLQNSVAPPGPFHSVESFHQLPMHIDEYKGRAFPIGYQKDQALDGKDRFFHPPNTGGSHIPHQSFLRENASVPFPEPGSGSFSRDNIVHPPLPFSESRTLPFALQQPSYGQQPLARCIIPSGSSMVDPPIQRMPSNFLESNFLPHVVNMPKSSIMTRYNPYASTFEQTPSSLKIISDISGQADDAEYKSKYNLSSSSGPDPVCGPSSRSAATPPDLRLPIGHLPRPVDYVREVIGDILPNVPRQSIPEPAPGALYDPLADSIELSINTVKKLGLSKEQNLHTEAEENIKQKGRLLTESEADELGEVASPLPSSPGVAGDAGNSGAGEIETIQVGSPEKRKKSKDSRSMKLFKIALAGFVKELLKPSWRQGNMSKEAFKTIVKKTVDKVSGAMPSHQIPKTQAKINHYVESSQRKLTKLVMGYVDKYVKI</sequence>
<feature type="region of interest" description="Disordered" evidence="2">
    <location>
        <begin position="1032"/>
        <end position="1061"/>
    </location>
</feature>
<dbReference type="InterPro" id="IPR052650">
    <property type="entry name" value="Zinc_finger_CCCH"/>
</dbReference>
<dbReference type="PROSITE" id="PS50103">
    <property type="entry name" value="ZF_C3H1"/>
    <property type="match status" value="1"/>
</dbReference>
<dbReference type="PANTHER" id="PTHR36886:SF7">
    <property type="entry name" value="EXPRESSED PROTEIN"/>
    <property type="match status" value="1"/>
</dbReference>
<feature type="region of interest" description="Disordered" evidence="2">
    <location>
        <begin position="152"/>
        <end position="202"/>
    </location>
</feature>
<keyword evidence="1" id="KW-0862">Zinc</keyword>
<evidence type="ECO:0000259" key="3">
    <source>
        <dbReference type="PROSITE" id="PS50103"/>
    </source>
</evidence>
<feature type="region of interest" description="Disordered" evidence="2">
    <location>
        <begin position="694"/>
        <end position="741"/>
    </location>
</feature>